<dbReference type="AlphaFoldDB" id="A0AAE3UE72"/>
<dbReference type="RefSeq" id="WP_314508742.1">
    <property type="nucleotide sequence ID" value="NZ_JASJOU010000001.1"/>
</dbReference>
<comment type="caution">
    <text evidence="3">The sequence shown here is derived from an EMBL/GenBank/DDBJ whole genome shotgun (WGS) entry which is preliminary data.</text>
</comment>
<dbReference type="Pfam" id="PF13590">
    <property type="entry name" value="DUF4136"/>
    <property type="match status" value="1"/>
</dbReference>
<organism evidence="3 4">
    <name type="scientific">Xanthocytophaga agilis</name>
    <dbReference type="NCBI Taxonomy" id="3048010"/>
    <lineage>
        <taxon>Bacteria</taxon>
        <taxon>Pseudomonadati</taxon>
        <taxon>Bacteroidota</taxon>
        <taxon>Cytophagia</taxon>
        <taxon>Cytophagales</taxon>
        <taxon>Rhodocytophagaceae</taxon>
        <taxon>Xanthocytophaga</taxon>
    </lineage>
</organism>
<evidence type="ECO:0000259" key="2">
    <source>
        <dbReference type="Pfam" id="PF13590"/>
    </source>
</evidence>
<feature type="chain" id="PRO_5041917657" evidence="1">
    <location>
        <begin position="19"/>
        <end position="193"/>
    </location>
</feature>
<dbReference type="EMBL" id="JASJOU010000001">
    <property type="protein sequence ID" value="MDJ1499203.1"/>
    <property type="molecule type" value="Genomic_DNA"/>
</dbReference>
<evidence type="ECO:0000313" key="3">
    <source>
        <dbReference type="EMBL" id="MDJ1499203.1"/>
    </source>
</evidence>
<reference evidence="3" key="1">
    <citation type="submission" date="2023-05" db="EMBL/GenBank/DDBJ databases">
        <authorList>
            <person name="Zhang X."/>
        </authorList>
    </citation>
    <scope>NUCLEOTIDE SEQUENCE</scope>
    <source>
        <strain evidence="3">BD1B2-1</strain>
    </source>
</reference>
<feature type="domain" description="DUF4136" evidence="2">
    <location>
        <begin position="28"/>
        <end position="183"/>
    </location>
</feature>
<keyword evidence="4" id="KW-1185">Reference proteome</keyword>
<keyword evidence="1" id="KW-0732">Signal</keyword>
<name>A0AAE3UE72_9BACT</name>
<proteinExistence type="predicted"/>
<dbReference type="InterPro" id="IPR025411">
    <property type="entry name" value="DUF4136"/>
</dbReference>
<evidence type="ECO:0000256" key="1">
    <source>
        <dbReference type="SAM" id="SignalP"/>
    </source>
</evidence>
<gene>
    <name evidence="3" type="ORF">QNI22_01030</name>
</gene>
<feature type="signal peptide" evidence="1">
    <location>
        <begin position="1"/>
        <end position="18"/>
    </location>
</feature>
<protein>
    <submittedName>
        <fullName evidence="3">DUF4136 domain-containing protein</fullName>
    </submittedName>
</protein>
<accession>A0AAE3UE72</accession>
<dbReference type="Gene3D" id="3.30.160.670">
    <property type="match status" value="1"/>
</dbReference>
<sequence>MKLKILIIGLLVSIQVMAQKQQKQNVQVNSDKQLNIDWSKYKTYAWASQVDSKLDPGIYFLNDLVLKERIRSAVGYEMDGRGYEKVSQSPDIIVNFRVFDQPTTLKGYTGYGTSYWGSQEVRQPEDTTSYNVERGTLIVNVIDTKSGETIWRGFASGLMNGTTFNKEEEKIKEAVNLIYQDYPARADNLGNKK</sequence>
<dbReference type="Proteomes" id="UP001232063">
    <property type="component" value="Unassembled WGS sequence"/>
</dbReference>
<evidence type="ECO:0000313" key="4">
    <source>
        <dbReference type="Proteomes" id="UP001232063"/>
    </source>
</evidence>